<comment type="caution">
    <text evidence="1">The sequence shown here is derived from an EMBL/GenBank/DDBJ whole genome shotgun (WGS) entry which is preliminary data.</text>
</comment>
<organism evidence="1 2">
    <name type="scientific">Entomophthora muscae</name>
    <dbReference type="NCBI Taxonomy" id="34485"/>
    <lineage>
        <taxon>Eukaryota</taxon>
        <taxon>Fungi</taxon>
        <taxon>Fungi incertae sedis</taxon>
        <taxon>Zoopagomycota</taxon>
        <taxon>Entomophthoromycotina</taxon>
        <taxon>Entomophthoromycetes</taxon>
        <taxon>Entomophthorales</taxon>
        <taxon>Entomophthoraceae</taxon>
        <taxon>Entomophthora</taxon>
    </lineage>
</organism>
<protein>
    <submittedName>
        <fullName evidence="1">Uncharacterized protein</fullName>
    </submittedName>
</protein>
<proteinExistence type="predicted"/>
<evidence type="ECO:0000313" key="2">
    <source>
        <dbReference type="Proteomes" id="UP001165960"/>
    </source>
</evidence>
<reference evidence="1" key="1">
    <citation type="submission" date="2022-04" db="EMBL/GenBank/DDBJ databases">
        <title>Genome of the entomopathogenic fungus Entomophthora muscae.</title>
        <authorList>
            <person name="Elya C."/>
            <person name="Lovett B.R."/>
            <person name="Lee E."/>
            <person name="Macias A.M."/>
            <person name="Hajek A.E."/>
            <person name="De Bivort B.L."/>
            <person name="Kasson M.T."/>
            <person name="De Fine Licht H.H."/>
            <person name="Stajich J.E."/>
        </authorList>
    </citation>
    <scope>NUCLEOTIDE SEQUENCE</scope>
    <source>
        <strain evidence="1">Berkeley</strain>
    </source>
</reference>
<dbReference type="EMBL" id="QTSX02000098">
    <property type="protein sequence ID" value="KAJ9088689.1"/>
    <property type="molecule type" value="Genomic_DNA"/>
</dbReference>
<sequence length="59" mass="6696">MFTYCPFILVLLLISAIQGQSTQPTAIQRQSSRTERLSRSKPHIPTATRPRRKPARCEG</sequence>
<dbReference type="Proteomes" id="UP001165960">
    <property type="component" value="Unassembled WGS sequence"/>
</dbReference>
<name>A0ACC2UNI4_9FUNG</name>
<evidence type="ECO:0000313" key="1">
    <source>
        <dbReference type="EMBL" id="KAJ9088689.1"/>
    </source>
</evidence>
<keyword evidence="2" id="KW-1185">Reference proteome</keyword>
<gene>
    <name evidence="1" type="ORF">DSO57_1020740</name>
</gene>
<accession>A0ACC2UNI4</accession>